<evidence type="ECO:0000313" key="1">
    <source>
        <dbReference type="EMBL" id="QDS98212.1"/>
    </source>
</evidence>
<dbReference type="PANTHER" id="PTHR11280:SF5">
    <property type="entry name" value="GLUCOSAMINE-6-PHOSPHATE ISOMERASE"/>
    <property type="match status" value="1"/>
</dbReference>
<accession>A0A517MTM4</accession>
<evidence type="ECO:0000313" key="2">
    <source>
        <dbReference type="Proteomes" id="UP000319852"/>
    </source>
</evidence>
<dbReference type="GO" id="GO:0006043">
    <property type="term" value="P:glucosamine catabolic process"/>
    <property type="evidence" value="ECO:0007669"/>
    <property type="project" value="TreeGrafter"/>
</dbReference>
<dbReference type="RefSeq" id="WP_145059188.1">
    <property type="nucleotide sequence ID" value="NZ_CP036263.1"/>
</dbReference>
<organism evidence="1 2">
    <name type="scientific">Adhaeretor mobilis</name>
    <dbReference type="NCBI Taxonomy" id="1930276"/>
    <lineage>
        <taxon>Bacteria</taxon>
        <taxon>Pseudomonadati</taxon>
        <taxon>Planctomycetota</taxon>
        <taxon>Planctomycetia</taxon>
        <taxon>Pirellulales</taxon>
        <taxon>Lacipirellulaceae</taxon>
        <taxon>Adhaeretor</taxon>
    </lineage>
</organism>
<keyword evidence="2" id="KW-1185">Reference proteome</keyword>
<reference evidence="1 2" key="1">
    <citation type="submission" date="2019-02" db="EMBL/GenBank/DDBJ databases">
        <title>Deep-cultivation of Planctomycetes and their phenomic and genomic characterization uncovers novel biology.</title>
        <authorList>
            <person name="Wiegand S."/>
            <person name="Jogler M."/>
            <person name="Boedeker C."/>
            <person name="Pinto D."/>
            <person name="Vollmers J."/>
            <person name="Rivas-Marin E."/>
            <person name="Kohn T."/>
            <person name="Peeters S.H."/>
            <person name="Heuer A."/>
            <person name="Rast P."/>
            <person name="Oberbeckmann S."/>
            <person name="Bunk B."/>
            <person name="Jeske O."/>
            <person name="Meyerdierks A."/>
            <person name="Storesund J.E."/>
            <person name="Kallscheuer N."/>
            <person name="Luecker S."/>
            <person name="Lage O.M."/>
            <person name="Pohl T."/>
            <person name="Merkel B.J."/>
            <person name="Hornburger P."/>
            <person name="Mueller R.-W."/>
            <person name="Bruemmer F."/>
            <person name="Labrenz M."/>
            <person name="Spormann A.M."/>
            <person name="Op den Camp H."/>
            <person name="Overmann J."/>
            <person name="Amann R."/>
            <person name="Jetten M.S.M."/>
            <person name="Mascher T."/>
            <person name="Medema M.H."/>
            <person name="Devos D.P."/>
            <person name="Kaster A.-K."/>
            <person name="Ovreas L."/>
            <person name="Rohde M."/>
            <person name="Galperin M.Y."/>
            <person name="Jogler C."/>
        </authorList>
    </citation>
    <scope>NUCLEOTIDE SEQUENCE [LARGE SCALE GENOMIC DNA]</scope>
    <source>
        <strain evidence="1 2">HG15A2</strain>
    </source>
</reference>
<dbReference type="Proteomes" id="UP000319852">
    <property type="component" value="Chromosome"/>
</dbReference>
<dbReference type="GO" id="GO:0004342">
    <property type="term" value="F:glucosamine-6-phosphate deaminase activity"/>
    <property type="evidence" value="ECO:0007669"/>
    <property type="project" value="InterPro"/>
</dbReference>
<dbReference type="GO" id="GO:0042802">
    <property type="term" value="F:identical protein binding"/>
    <property type="evidence" value="ECO:0007669"/>
    <property type="project" value="TreeGrafter"/>
</dbReference>
<dbReference type="InterPro" id="IPR037171">
    <property type="entry name" value="NagB/RpiA_transferase-like"/>
</dbReference>
<sequence length="312" mass="35144">MTEVFDYSPSKHVPFRDKAEIDRCRAIRRQDIAEHPNSEFRISVVKESDLGFMWVTDMYTRIKQAGEEGRPCVMMMPNPCPSLYEPLAKLINATRLDCKHVWFFALDEYANEHGEIAPEEWPLGFMHSMLNSLYYQIDSQLRPLRDQVFGPNKQNIDHYYDLMQEAGGVDISYTGPGWTGHLAFVEPDAPEFAGSLEEFKQMGARVCTLSPFTLAQNSMHGSFGMSGNLAAVPPMAATVGPKEVIAAKHRWEVAAIGVHGTATSWQRMIARLCYHGPVTPKLPSSIHQELRTDCFIGESIAADIQPDWDKGY</sequence>
<protein>
    <submittedName>
        <fullName evidence="1">Glucosamine-6-phosphate deaminase</fullName>
    </submittedName>
</protein>
<dbReference type="AlphaFoldDB" id="A0A517MTM4"/>
<dbReference type="InterPro" id="IPR004547">
    <property type="entry name" value="Glucosamine6P_isomerase"/>
</dbReference>
<dbReference type="KEGG" id="amob:HG15A2_14850"/>
<dbReference type="OrthoDB" id="9791139at2"/>
<dbReference type="EMBL" id="CP036263">
    <property type="protein sequence ID" value="QDS98212.1"/>
    <property type="molecule type" value="Genomic_DNA"/>
</dbReference>
<dbReference type="GO" id="GO:0019262">
    <property type="term" value="P:N-acetylneuraminate catabolic process"/>
    <property type="evidence" value="ECO:0007669"/>
    <property type="project" value="TreeGrafter"/>
</dbReference>
<gene>
    <name evidence="1" type="ORF">HG15A2_14850</name>
</gene>
<proteinExistence type="predicted"/>
<dbReference type="Gene3D" id="3.40.50.1360">
    <property type="match status" value="1"/>
</dbReference>
<dbReference type="GO" id="GO:0006046">
    <property type="term" value="P:N-acetylglucosamine catabolic process"/>
    <property type="evidence" value="ECO:0007669"/>
    <property type="project" value="TreeGrafter"/>
</dbReference>
<dbReference type="PANTHER" id="PTHR11280">
    <property type="entry name" value="GLUCOSAMINE-6-PHOSPHATE ISOMERASE"/>
    <property type="match status" value="1"/>
</dbReference>
<name>A0A517MTM4_9BACT</name>
<dbReference type="SUPFAM" id="SSF100950">
    <property type="entry name" value="NagB/RpiA/CoA transferase-like"/>
    <property type="match status" value="1"/>
</dbReference>
<dbReference type="GO" id="GO:0005737">
    <property type="term" value="C:cytoplasm"/>
    <property type="evidence" value="ECO:0007669"/>
    <property type="project" value="TreeGrafter"/>
</dbReference>